<accession>A0ABU2HTZ2</accession>
<dbReference type="EMBL" id="JAVQLW010000001">
    <property type="protein sequence ID" value="MDS9468212.1"/>
    <property type="molecule type" value="Genomic_DNA"/>
</dbReference>
<evidence type="ECO:0000313" key="1">
    <source>
        <dbReference type="EMBL" id="MDS9468212.1"/>
    </source>
</evidence>
<dbReference type="RefSeq" id="WP_311160385.1">
    <property type="nucleotide sequence ID" value="NZ_JAVQLW010000001.1"/>
</dbReference>
<proteinExistence type="predicted"/>
<sequence length="82" mass="9534">MITPRLLLIELDAASKRIERQDELVLTAAWASAALQRARKLPKLAELLRRGSDRKQDLRMYLDGARARLPTITMDQWRSKFE</sequence>
<organism evidence="1 2">
    <name type="scientific">Paracoccus aurantius</name>
    <dbReference type="NCBI Taxonomy" id="3073814"/>
    <lineage>
        <taxon>Bacteria</taxon>
        <taxon>Pseudomonadati</taxon>
        <taxon>Pseudomonadota</taxon>
        <taxon>Alphaproteobacteria</taxon>
        <taxon>Rhodobacterales</taxon>
        <taxon>Paracoccaceae</taxon>
        <taxon>Paracoccus</taxon>
    </lineage>
</organism>
<gene>
    <name evidence="1" type="ORF">RGQ15_11605</name>
</gene>
<comment type="caution">
    <text evidence="1">The sequence shown here is derived from an EMBL/GenBank/DDBJ whole genome shotgun (WGS) entry which is preliminary data.</text>
</comment>
<evidence type="ECO:0000313" key="2">
    <source>
        <dbReference type="Proteomes" id="UP001269144"/>
    </source>
</evidence>
<keyword evidence="2" id="KW-1185">Reference proteome</keyword>
<name>A0ABU2HTZ2_9RHOB</name>
<protein>
    <submittedName>
        <fullName evidence="1">Uncharacterized protein</fullName>
    </submittedName>
</protein>
<reference evidence="2" key="1">
    <citation type="submission" date="2023-07" db="EMBL/GenBank/DDBJ databases">
        <title>Paracoccus sp. MBLB3053 whole genome sequence.</title>
        <authorList>
            <person name="Hwang C.Y."/>
            <person name="Cho E.-S."/>
            <person name="Seo M.-J."/>
        </authorList>
    </citation>
    <scope>NUCLEOTIDE SEQUENCE [LARGE SCALE GENOMIC DNA]</scope>
    <source>
        <strain evidence="2">MBLB3053</strain>
    </source>
</reference>
<dbReference type="Proteomes" id="UP001269144">
    <property type="component" value="Unassembled WGS sequence"/>
</dbReference>